<evidence type="ECO:0000256" key="1">
    <source>
        <dbReference type="SAM" id="SignalP"/>
    </source>
</evidence>
<evidence type="ECO:0000313" key="5">
    <source>
        <dbReference type="Proteomes" id="UP000285650"/>
    </source>
</evidence>
<organism evidence="2">
    <name type="scientific">Bacteroides intestinalis</name>
    <dbReference type="NCBI Taxonomy" id="329854"/>
    <lineage>
        <taxon>Bacteria</taxon>
        <taxon>Pseudomonadati</taxon>
        <taxon>Bacteroidota</taxon>
        <taxon>Bacteroidia</taxon>
        <taxon>Bacteroidales</taxon>
        <taxon>Bacteroidaceae</taxon>
        <taxon>Bacteroides</taxon>
    </lineage>
</organism>
<accession>A0A139KVE7</accession>
<protein>
    <submittedName>
        <fullName evidence="3">Gliding motility lipoprotein GldH</fullName>
    </submittedName>
    <submittedName>
        <fullName evidence="2">Gliding motility-associated lipoprotein GldH</fullName>
    </submittedName>
</protein>
<dbReference type="EMBL" id="QSKV01000011">
    <property type="protein sequence ID" value="RHE90131.1"/>
    <property type="molecule type" value="Genomic_DNA"/>
</dbReference>
<reference evidence="2 4" key="1">
    <citation type="submission" date="2016-02" db="EMBL/GenBank/DDBJ databases">
        <authorList>
            <person name="Wen L."/>
            <person name="He K."/>
            <person name="Yang H."/>
        </authorList>
    </citation>
    <scope>NUCLEOTIDE SEQUENCE [LARGE SCALE GENOMIC DNA]</scope>
    <source>
        <strain evidence="2 4">KLE1704</strain>
    </source>
</reference>
<reference evidence="3 5" key="2">
    <citation type="submission" date="2018-08" db="EMBL/GenBank/DDBJ databases">
        <title>A genome reference for cultivated species of the human gut microbiota.</title>
        <authorList>
            <person name="Zou Y."/>
            <person name="Xue W."/>
            <person name="Luo G."/>
        </authorList>
    </citation>
    <scope>NUCLEOTIDE SEQUENCE [LARGE SCALE GENOMIC DNA]</scope>
    <source>
        <strain evidence="3 5">AM27-17</strain>
    </source>
</reference>
<dbReference type="EMBL" id="LTDF01000160">
    <property type="protein sequence ID" value="KXT43184.1"/>
    <property type="molecule type" value="Genomic_DNA"/>
</dbReference>
<dbReference type="RefSeq" id="WP_061437746.1">
    <property type="nucleotide sequence ID" value="NZ_JADNIJ010000003.1"/>
</dbReference>
<evidence type="ECO:0000313" key="4">
    <source>
        <dbReference type="Proteomes" id="UP000070319"/>
    </source>
</evidence>
<dbReference type="AlphaFoldDB" id="A0A139KVE7"/>
<feature type="signal peptide" evidence="1">
    <location>
        <begin position="1"/>
        <end position="26"/>
    </location>
</feature>
<evidence type="ECO:0000313" key="3">
    <source>
        <dbReference type="EMBL" id="RHE90131.1"/>
    </source>
</evidence>
<dbReference type="Proteomes" id="UP000285650">
    <property type="component" value="Unassembled WGS sequence"/>
</dbReference>
<keyword evidence="2" id="KW-0449">Lipoprotein</keyword>
<keyword evidence="1" id="KW-0732">Signal</keyword>
<gene>
    <name evidence="3" type="primary">gldH</name>
    <name evidence="3" type="ORF">DW712_16440</name>
    <name evidence="2" type="ORF">HMPREF2531_04330</name>
</gene>
<dbReference type="Proteomes" id="UP000070319">
    <property type="component" value="Unassembled WGS sequence"/>
</dbReference>
<proteinExistence type="predicted"/>
<dbReference type="PATRIC" id="fig|329854.7.peg.4404"/>
<name>A0A139KVE7_9BACE</name>
<dbReference type="NCBIfam" id="TIGR03511">
    <property type="entry name" value="GldH_lipo"/>
    <property type="match status" value="1"/>
</dbReference>
<sequence>MKNLLKNKTSLLKSLILLFIASFYTACDEQTVYHSFQSLPTEGWQRNDTLFFNVSVADSATLYNVSVEVRNRNNYPYQNLPLLIYYDSPEAPNIKRDTLELRLADNAGIWLGDGWGGLYQSTLPAGFIRIGKAGEYRFKIIHLLPDEVLPGINDVGIKLKR</sequence>
<evidence type="ECO:0000313" key="2">
    <source>
        <dbReference type="EMBL" id="KXT43184.1"/>
    </source>
</evidence>
<dbReference type="Pfam" id="PF14109">
    <property type="entry name" value="GldH_lipo"/>
    <property type="match status" value="1"/>
</dbReference>
<dbReference type="InterPro" id="IPR020018">
    <property type="entry name" value="Motility-assoc_lipoprot_GldH"/>
</dbReference>
<feature type="chain" id="PRO_5036005099" evidence="1">
    <location>
        <begin position="27"/>
        <end position="161"/>
    </location>
</feature>
<comment type="caution">
    <text evidence="2">The sequence shown here is derived from an EMBL/GenBank/DDBJ whole genome shotgun (WGS) entry which is preliminary data.</text>
</comment>